<reference evidence="2 3" key="1">
    <citation type="submission" date="2018-04" db="EMBL/GenBank/DDBJ databases">
        <title>Genomic Encyclopedia of Type Strains, Phase IV (KMG-IV): sequencing the most valuable type-strain genomes for metagenomic binning, comparative biology and taxonomic classification.</title>
        <authorList>
            <person name="Goeker M."/>
        </authorList>
    </citation>
    <scope>NUCLEOTIDE SEQUENCE [LARGE SCALE GENOMIC DNA]</scope>
    <source>
        <strain evidence="2 3">DSM 14823</strain>
    </source>
</reference>
<evidence type="ECO:0000256" key="1">
    <source>
        <dbReference type="SAM" id="SignalP"/>
    </source>
</evidence>
<gene>
    <name evidence="2" type="ORF">C8D82_10474</name>
</gene>
<evidence type="ECO:0000313" key="3">
    <source>
        <dbReference type="Proteomes" id="UP000245959"/>
    </source>
</evidence>
<protein>
    <submittedName>
        <fullName evidence="2">Uncharacterized protein</fullName>
    </submittedName>
</protein>
<proteinExistence type="predicted"/>
<dbReference type="AlphaFoldDB" id="A0A2U1B8D3"/>
<feature type="chain" id="PRO_5015618854" evidence="1">
    <location>
        <begin position="19"/>
        <end position="182"/>
    </location>
</feature>
<name>A0A2U1B8D3_9BACT</name>
<dbReference type="Gene3D" id="2.60.120.260">
    <property type="entry name" value="Galactose-binding domain-like"/>
    <property type="match status" value="1"/>
</dbReference>
<organism evidence="2 3">
    <name type="scientific">Victivallis vadensis</name>
    <dbReference type="NCBI Taxonomy" id="172901"/>
    <lineage>
        <taxon>Bacteria</taxon>
        <taxon>Pseudomonadati</taxon>
        <taxon>Lentisphaerota</taxon>
        <taxon>Lentisphaeria</taxon>
        <taxon>Victivallales</taxon>
        <taxon>Victivallaceae</taxon>
        <taxon>Victivallis</taxon>
    </lineage>
</organism>
<dbReference type="Proteomes" id="UP000245959">
    <property type="component" value="Unassembled WGS sequence"/>
</dbReference>
<comment type="caution">
    <text evidence="2">The sequence shown here is derived from an EMBL/GenBank/DDBJ whole genome shotgun (WGS) entry which is preliminary data.</text>
</comment>
<accession>A0A2U1B8D3</accession>
<keyword evidence="1" id="KW-0732">Signal</keyword>
<feature type="signal peptide" evidence="1">
    <location>
        <begin position="1"/>
        <end position="18"/>
    </location>
</feature>
<dbReference type="GeneID" id="78294244"/>
<sequence length="182" mass="19897">MKTLMIPALAALTLPLFAGPAAIRVDVDATKQLIPIKKTAGEGKLSKGHWLPAEKQNCYLYLSKPVTDEWSDFIFTVVPEKSGDIRLNIGGEWSKEPGDREFVLIDDVTVNGEPVANGSFEENDGKKAKNWYFSGKSVTLSDDAKTGKASVKVNHDNRACLTLKAEAGKNYEIKISAKKAEK</sequence>
<keyword evidence="3" id="KW-1185">Reference proteome</keyword>
<dbReference type="EMBL" id="QEKH01000004">
    <property type="protein sequence ID" value="PVY44930.1"/>
    <property type="molecule type" value="Genomic_DNA"/>
</dbReference>
<dbReference type="RefSeq" id="WP_116882921.1">
    <property type="nucleotide sequence ID" value="NZ_CAJKCJ010000037.1"/>
</dbReference>
<evidence type="ECO:0000313" key="2">
    <source>
        <dbReference type="EMBL" id="PVY44930.1"/>
    </source>
</evidence>